<protein>
    <recommendedName>
        <fullName evidence="3">lysine--tRNA ligase</fullName>
        <ecNumber evidence="3">6.1.1.6</ecNumber>
    </recommendedName>
    <alternativeName>
        <fullName evidence="11">Lysyl-tRNA synthetase</fullName>
    </alternativeName>
</protein>
<dbReference type="CDD" id="cd00775">
    <property type="entry name" value="LysRS_core"/>
    <property type="match status" value="1"/>
</dbReference>
<keyword evidence="4" id="KW-0963">Cytoplasm</keyword>
<dbReference type="EMBL" id="UINC01043938">
    <property type="protein sequence ID" value="SVB48683.1"/>
    <property type="molecule type" value="Genomic_DNA"/>
</dbReference>
<organism evidence="14">
    <name type="scientific">marine metagenome</name>
    <dbReference type="NCBI Taxonomy" id="408172"/>
    <lineage>
        <taxon>unclassified sequences</taxon>
        <taxon>metagenomes</taxon>
        <taxon>ecological metagenomes</taxon>
    </lineage>
</organism>
<evidence type="ECO:0000256" key="12">
    <source>
        <dbReference type="ARBA" id="ARBA00048573"/>
    </source>
</evidence>
<dbReference type="SUPFAM" id="SSF50249">
    <property type="entry name" value="Nucleic acid-binding proteins"/>
    <property type="match status" value="1"/>
</dbReference>
<dbReference type="GO" id="GO:0005524">
    <property type="term" value="F:ATP binding"/>
    <property type="evidence" value="ECO:0007669"/>
    <property type="project" value="UniProtKB-KW"/>
</dbReference>
<dbReference type="Gene3D" id="2.40.50.140">
    <property type="entry name" value="Nucleic acid-binding proteins"/>
    <property type="match status" value="1"/>
</dbReference>
<keyword evidence="8" id="KW-0067">ATP-binding</keyword>
<evidence type="ECO:0000256" key="5">
    <source>
        <dbReference type="ARBA" id="ARBA00022598"/>
    </source>
</evidence>
<dbReference type="HAMAP" id="MF_00252">
    <property type="entry name" value="Lys_tRNA_synth_class2"/>
    <property type="match status" value="1"/>
</dbReference>
<dbReference type="PANTHER" id="PTHR42918">
    <property type="entry name" value="LYSYL-TRNA SYNTHETASE"/>
    <property type="match status" value="1"/>
</dbReference>
<dbReference type="CDD" id="cd04322">
    <property type="entry name" value="LysRS_N"/>
    <property type="match status" value="1"/>
</dbReference>
<comment type="similarity">
    <text evidence="2">Belongs to the class-II aminoacyl-tRNA synthetase family.</text>
</comment>
<evidence type="ECO:0000256" key="7">
    <source>
        <dbReference type="ARBA" id="ARBA00022741"/>
    </source>
</evidence>
<dbReference type="Pfam" id="PF01336">
    <property type="entry name" value="tRNA_anti-codon"/>
    <property type="match status" value="1"/>
</dbReference>
<keyword evidence="5" id="KW-0436">Ligase</keyword>
<dbReference type="GO" id="GO:0000049">
    <property type="term" value="F:tRNA binding"/>
    <property type="evidence" value="ECO:0007669"/>
    <property type="project" value="TreeGrafter"/>
</dbReference>
<comment type="catalytic activity">
    <reaction evidence="12">
        <text>tRNA(Lys) + L-lysine + ATP = L-lysyl-tRNA(Lys) + AMP + diphosphate</text>
        <dbReference type="Rhea" id="RHEA:20792"/>
        <dbReference type="Rhea" id="RHEA-COMP:9696"/>
        <dbReference type="Rhea" id="RHEA-COMP:9697"/>
        <dbReference type="ChEBI" id="CHEBI:30616"/>
        <dbReference type="ChEBI" id="CHEBI:32551"/>
        <dbReference type="ChEBI" id="CHEBI:33019"/>
        <dbReference type="ChEBI" id="CHEBI:78442"/>
        <dbReference type="ChEBI" id="CHEBI:78529"/>
        <dbReference type="ChEBI" id="CHEBI:456215"/>
        <dbReference type="EC" id="6.1.1.6"/>
    </reaction>
</comment>
<dbReference type="AlphaFoldDB" id="A0A382EFD6"/>
<evidence type="ECO:0000256" key="9">
    <source>
        <dbReference type="ARBA" id="ARBA00022917"/>
    </source>
</evidence>
<dbReference type="InterPro" id="IPR012340">
    <property type="entry name" value="NA-bd_OB-fold"/>
</dbReference>
<dbReference type="NCBIfam" id="NF001756">
    <property type="entry name" value="PRK00484.1"/>
    <property type="match status" value="1"/>
</dbReference>
<dbReference type="InterPro" id="IPR004364">
    <property type="entry name" value="Aa-tRNA-synt_II"/>
</dbReference>
<keyword evidence="9" id="KW-0648">Protein biosynthesis</keyword>
<proteinExistence type="inferred from homology"/>
<dbReference type="FunFam" id="3.30.930.10:FF:000238">
    <property type="entry name" value="Lysine--tRNA ligase"/>
    <property type="match status" value="1"/>
</dbReference>
<evidence type="ECO:0000256" key="11">
    <source>
        <dbReference type="ARBA" id="ARBA00030563"/>
    </source>
</evidence>
<dbReference type="EC" id="6.1.1.6" evidence="3"/>
<keyword evidence="10" id="KW-0030">Aminoacyl-tRNA synthetase</keyword>
<dbReference type="InterPro" id="IPR002313">
    <property type="entry name" value="Lys-tRNA-ligase_II"/>
</dbReference>
<dbReference type="Gene3D" id="3.30.930.10">
    <property type="entry name" value="Bira Bifunctional Protein, Domain 2"/>
    <property type="match status" value="1"/>
</dbReference>
<dbReference type="SUPFAM" id="SSF55681">
    <property type="entry name" value="Class II aaRS and biotin synthetases"/>
    <property type="match status" value="1"/>
</dbReference>
<evidence type="ECO:0000256" key="3">
    <source>
        <dbReference type="ARBA" id="ARBA00013166"/>
    </source>
</evidence>
<evidence type="ECO:0000256" key="8">
    <source>
        <dbReference type="ARBA" id="ARBA00022840"/>
    </source>
</evidence>
<evidence type="ECO:0000259" key="13">
    <source>
        <dbReference type="PROSITE" id="PS50862"/>
    </source>
</evidence>
<evidence type="ECO:0000256" key="6">
    <source>
        <dbReference type="ARBA" id="ARBA00022723"/>
    </source>
</evidence>
<evidence type="ECO:0000313" key="14">
    <source>
        <dbReference type="EMBL" id="SVB48683.1"/>
    </source>
</evidence>
<dbReference type="InterPro" id="IPR045864">
    <property type="entry name" value="aa-tRNA-synth_II/BPL/LPL"/>
</dbReference>
<accession>A0A382EFD6</accession>
<dbReference type="InterPro" id="IPR044136">
    <property type="entry name" value="Lys-tRNA-ligase_II_N"/>
</dbReference>
<sequence length="503" mass="56572">MPDREDGLLASRYSKLDHLRQSGIDPYPPRFVRTCDNAAATAMFEAVESDDIPEATIPSISLGGRIMSMRVMGRAAFLDIRDGSGTIQALLRENVLGDAYGLLKDLDLGDHLGVSGPVMRTRTGQVTIEAHELTITSKGMKPLPEKFHGLRDTETRYRQRYLDLIANPEVMPVFAIRSKIIERIRTFFQSQGFLEVDTPILVPVAGGAHARPFITHHNTLDQQLYLRIATELYLKRLIIGGFDKVYELGRVFRNEGIDQDHNPEFTLLESYQAYADYNDIMTMVESLVSTVAMEVLGTTHVQYGDQLIDFAPPWKRVDFRQELKNLSGVDIDAYTDDESLKHRAAELGLDIEPKDGRAKVIDKLFSSYVEPRLAQPTFVLDYPVIMSPLAKAKPDSPGYVERFEAFAAGMEIANSYTELNDPAVQRERFENQEALRLMLGDDETDRLDEDFLIALEYGMPPTGGLGMGIDRLVMLLAGQTSIRDIMLFPQMRTLQPGQEEESE</sequence>
<dbReference type="PANTHER" id="PTHR42918:SF15">
    <property type="entry name" value="LYSINE--TRNA LIGASE, CHLOROPLASTIC_MITOCHONDRIAL"/>
    <property type="match status" value="1"/>
</dbReference>
<dbReference type="InterPro" id="IPR006195">
    <property type="entry name" value="aa-tRNA-synth_II"/>
</dbReference>
<name>A0A382EFD6_9ZZZZ</name>
<keyword evidence="7" id="KW-0547">Nucleotide-binding</keyword>
<feature type="domain" description="Aminoacyl-transfer RNA synthetases class-II family profile" evidence="13">
    <location>
        <begin position="174"/>
        <end position="496"/>
    </location>
</feature>
<evidence type="ECO:0000256" key="4">
    <source>
        <dbReference type="ARBA" id="ARBA00022490"/>
    </source>
</evidence>
<dbReference type="PROSITE" id="PS50862">
    <property type="entry name" value="AA_TRNA_LIGASE_II"/>
    <property type="match status" value="1"/>
</dbReference>
<dbReference type="InterPro" id="IPR018149">
    <property type="entry name" value="Lys-tRNA-synth_II_C"/>
</dbReference>
<dbReference type="GO" id="GO:0046872">
    <property type="term" value="F:metal ion binding"/>
    <property type="evidence" value="ECO:0007669"/>
    <property type="project" value="UniProtKB-KW"/>
</dbReference>
<dbReference type="Pfam" id="PF00152">
    <property type="entry name" value="tRNA-synt_2"/>
    <property type="match status" value="1"/>
</dbReference>
<dbReference type="PRINTS" id="PR00982">
    <property type="entry name" value="TRNASYNTHLYS"/>
</dbReference>
<gene>
    <name evidence="14" type="ORF">METZ01_LOCUS201537</name>
</gene>
<dbReference type="InterPro" id="IPR004365">
    <property type="entry name" value="NA-bd_OB_tRNA"/>
</dbReference>
<evidence type="ECO:0000256" key="1">
    <source>
        <dbReference type="ARBA" id="ARBA00004496"/>
    </source>
</evidence>
<comment type="subcellular location">
    <subcellularLocation>
        <location evidence="1">Cytoplasm</location>
    </subcellularLocation>
</comment>
<keyword evidence="6" id="KW-0479">Metal-binding</keyword>
<reference evidence="14" key="1">
    <citation type="submission" date="2018-05" db="EMBL/GenBank/DDBJ databases">
        <authorList>
            <person name="Lanie J.A."/>
            <person name="Ng W.-L."/>
            <person name="Kazmierczak K.M."/>
            <person name="Andrzejewski T.M."/>
            <person name="Davidsen T.M."/>
            <person name="Wayne K.J."/>
            <person name="Tettelin H."/>
            <person name="Glass J.I."/>
            <person name="Rusch D."/>
            <person name="Podicherti R."/>
            <person name="Tsui H.-C.T."/>
            <person name="Winkler M.E."/>
        </authorList>
    </citation>
    <scope>NUCLEOTIDE SEQUENCE</scope>
</reference>
<dbReference type="GO" id="GO:0005829">
    <property type="term" value="C:cytosol"/>
    <property type="evidence" value="ECO:0007669"/>
    <property type="project" value="TreeGrafter"/>
</dbReference>
<evidence type="ECO:0000256" key="2">
    <source>
        <dbReference type="ARBA" id="ARBA00008226"/>
    </source>
</evidence>
<dbReference type="NCBIfam" id="TIGR00499">
    <property type="entry name" value="lysS_bact"/>
    <property type="match status" value="1"/>
</dbReference>
<dbReference type="GO" id="GO:0006430">
    <property type="term" value="P:lysyl-tRNA aminoacylation"/>
    <property type="evidence" value="ECO:0007669"/>
    <property type="project" value="InterPro"/>
</dbReference>
<dbReference type="GO" id="GO:0004824">
    <property type="term" value="F:lysine-tRNA ligase activity"/>
    <property type="evidence" value="ECO:0007669"/>
    <property type="project" value="UniProtKB-EC"/>
</dbReference>
<evidence type="ECO:0000256" key="10">
    <source>
        <dbReference type="ARBA" id="ARBA00023146"/>
    </source>
</evidence>